<evidence type="ECO:0000313" key="2">
    <source>
        <dbReference type="EMBL" id="KAL3875831.1"/>
    </source>
</evidence>
<dbReference type="InterPro" id="IPR015019">
    <property type="entry name" value="LAMTOR3"/>
</dbReference>
<name>A0ABD3WR67_SINWO</name>
<comment type="similarity">
    <text evidence="1">Belongs to the LAMTOR3 family.</text>
</comment>
<dbReference type="Proteomes" id="UP001634394">
    <property type="component" value="Unassembled WGS sequence"/>
</dbReference>
<dbReference type="PANTHER" id="PTHR13378">
    <property type="entry name" value="REGULATOR COMPLEX PROTEIN LAMTOR3"/>
    <property type="match status" value="1"/>
</dbReference>
<dbReference type="Gene3D" id="3.30.450.30">
    <property type="entry name" value="Dynein light chain 2a, cytoplasmic"/>
    <property type="match status" value="1"/>
</dbReference>
<accession>A0ABD3WR67</accession>
<dbReference type="GO" id="GO:1902533">
    <property type="term" value="P:positive regulation of intracellular signal transduction"/>
    <property type="evidence" value="ECO:0007669"/>
    <property type="project" value="UniProtKB-ARBA"/>
</dbReference>
<proteinExistence type="inferred from homology"/>
<evidence type="ECO:0000256" key="1">
    <source>
        <dbReference type="ARBA" id="ARBA00005356"/>
    </source>
</evidence>
<dbReference type="FunFam" id="3.30.450.30:FF:000003">
    <property type="entry name" value="ragulator complex protein LAMTOR3 homolog"/>
    <property type="match status" value="1"/>
</dbReference>
<dbReference type="SMART" id="SM01278">
    <property type="entry name" value="MAPKK1_Int"/>
    <property type="match status" value="1"/>
</dbReference>
<keyword evidence="3" id="KW-1185">Reference proteome</keyword>
<reference evidence="2 3" key="1">
    <citation type="submission" date="2024-11" db="EMBL/GenBank/DDBJ databases">
        <title>Chromosome-level genome assembly of the freshwater bivalve Anodonta woodiana.</title>
        <authorList>
            <person name="Chen X."/>
        </authorList>
    </citation>
    <scope>NUCLEOTIDE SEQUENCE [LARGE SCALE GENOMIC DNA]</scope>
    <source>
        <strain evidence="2">MN2024</strain>
        <tissue evidence="2">Gills</tissue>
    </source>
</reference>
<dbReference type="GO" id="GO:0005737">
    <property type="term" value="C:cytoplasm"/>
    <property type="evidence" value="ECO:0007669"/>
    <property type="project" value="UniProtKB-ARBA"/>
</dbReference>
<dbReference type="SUPFAM" id="SSF103196">
    <property type="entry name" value="Roadblock/LC7 domain"/>
    <property type="match status" value="1"/>
</dbReference>
<dbReference type="EMBL" id="JBJQND010000005">
    <property type="protein sequence ID" value="KAL3875831.1"/>
    <property type="molecule type" value="Genomic_DNA"/>
</dbReference>
<gene>
    <name evidence="2" type="ORF">ACJMK2_033743</name>
</gene>
<protein>
    <submittedName>
        <fullName evidence="2">Uncharacterized protein</fullName>
    </submittedName>
</protein>
<dbReference type="PANTHER" id="PTHR13378:SF1">
    <property type="entry name" value="RAGULATOR COMPLEX PROTEIN LAMTOR3"/>
    <property type="match status" value="1"/>
</dbReference>
<sequence length="124" mass="13604">MTEDLKTYLNKLISSVEGLLAIVITDRDGVPVVKAATEQAPELALRPNFLGTFGMATDQASKLNLSQNKTITSMYKNYQVVQMNKSPLLVTLIATRSANTGLLLEMDNYLLDVLKDLQQVITAS</sequence>
<dbReference type="AlphaFoldDB" id="A0ABD3WR67"/>
<comment type="caution">
    <text evidence="2">The sequence shown here is derived from an EMBL/GenBank/DDBJ whole genome shotgun (WGS) entry which is preliminary data.</text>
</comment>
<organism evidence="2 3">
    <name type="scientific">Sinanodonta woodiana</name>
    <name type="common">Chinese pond mussel</name>
    <name type="synonym">Anodonta woodiana</name>
    <dbReference type="NCBI Taxonomy" id="1069815"/>
    <lineage>
        <taxon>Eukaryota</taxon>
        <taxon>Metazoa</taxon>
        <taxon>Spiralia</taxon>
        <taxon>Lophotrochozoa</taxon>
        <taxon>Mollusca</taxon>
        <taxon>Bivalvia</taxon>
        <taxon>Autobranchia</taxon>
        <taxon>Heteroconchia</taxon>
        <taxon>Palaeoheterodonta</taxon>
        <taxon>Unionida</taxon>
        <taxon>Unionoidea</taxon>
        <taxon>Unionidae</taxon>
        <taxon>Unioninae</taxon>
        <taxon>Sinanodonta</taxon>
    </lineage>
</organism>
<evidence type="ECO:0000313" key="3">
    <source>
        <dbReference type="Proteomes" id="UP001634394"/>
    </source>
</evidence>
<dbReference type="Pfam" id="PF08923">
    <property type="entry name" value="MAPKK1_Int"/>
    <property type="match status" value="1"/>
</dbReference>